<organism evidence="1 2">
    <name type="scientific">Vigna mungo</name>
    <name type="common">Black gram</name>
    <name type="synonym">Phaseolus mungo</name>
    <dbReference type="NCBI Taxonomy" id="3915"/>
    <lineage>
        <taxon>Eukaryota</taxon>
        <taxon>Viridiplantae</taxon>
        <taxon>Streptophyta</taxon>
        <taxon>Embryophyta</taxon>
        <taxon>Tracheophyta</taxon>
        <taxon>Spermatophyta</taxon>
        <taxon>Magnoliopsida</taxon>
        <taxon>eudicotyledons</taxon>
        <taxon>Gunneridae</taxon>
        <taxon>Pentapetalae</taxon>
        <taxon>rosids</taxon>
        <taxon>fabids</taxon>
        <taxon>Fabales</taxon>
        <taxon>Fabaceae</taxon>
        <taxon>Papilionoideae</taxon>
        <taxon>50 kb inversion clade</taxon>
        <taxon>NPAAA clade</taxon>
        <taxon>indigoferoid/millettioid clade</taxon>
        <taxon>Phaseoleae</taxon>
        <taxon>Vigna</taxon>
    </lineage>
</organism>
<proteinExistence type="predicted"/>
<name>A0AAQ3NMU4_VIGMU</name>
<evidence type="ECO:0000313" key="2">
    <source>
        <dbReference type="Proteomes" id="UP001374535"/>
    </source>
</evidence>
<accession>A0AAQ3NMU4</accession>
<keyword evidence="2" id="KW-1185">Reference proteome</keyword>
<reference evidence="1 2" key="1">
    <citation type="journal article" date="2023" name="Life. Sci Alliance">
        <title>Evolutionary insights into 3D genome organization and epigenetic landscape of Vigna mungo.</title>
        <authorList>
            <person name="Junaid A."/>
            <person name="Singh B."/>
            <person name="Bhatia S."/>
        </authorList>
    </citation>
    <scope>NUCLEOTIDE SEQUENCE [LARGE SCALE GENOMIC DNA]</scope>
    <source>
        <strain evidence="1">Urdbean</strain>
    </source>
</reference>
<protein>
    <submittedName>
        <fullName evidence="1">Uncharacterized protein</fullName>
    </submittedName>
</protein>
<dbReference type="AlphaFoldDB" id="A0AAQ3NMU4"/>
<sequence>RSSFQFKLRLYKVSLSPQVFHIPLHLQTRIYQINSIHPKEFLFYIKTQEKSILFINLVFHKFCDEESSQLKASYRYFGQLWNGKLKRIEWIKNMNILSVGMYIEIIDYNFVNKKS</sequence>
<dbReference type="Proteomes" id="UP001374535">
    <property type="component" value="Chromosome 5"/>
</dbReference>
<evidence type="ECO:0000313" key="1">
    <source>
        <dbReference type="EMBL" id="WVZ12695.1"/>
    </source>
</evidence>
<gene>
    <name evidence="1" type="ORF">V8G54_017225</name>
</gene>
<feature type="non-terminal residue" evidence="1">
    <location>
        <position position="1"/>
    </location>
</feature>
<dbReference type="EMBL" id="CP144696">
    <property type="protein sequence ID" value="WVZ12695.1"/>
    <property type="molecule type" value="Genomic_DNA"/>
</dbReference>